<keyword evidence="3" id="KW-1185">Reference proteome</keyword>
<accession>A0A9P6MFU7</accession>
<organism evidence="2 3">
    <name type="scientific">Entomortierella chlamydospora</name>
    <dbReference type="NCBI Taxonomy" id="101097"/>
    <lineage>
        <taxon>Eukaryota</taxon>
        <taxon>Fungi</taxon>
        <taxon>Fungi incertae sedis</taxon>
        <taxon>Mucoromycota</taxon>
        <taxon>Mortierellomycotina</taxon>
        <taxon>Mortierellomycetes</taxon>
        <taxon>Mortierellales</taxon>
        <taxon>Mortierellaceae</taxon>
        <taxon>Entomortierella</taxon>
    </lineage>
</organism>
<dbReference type="EMBL" id="JAAAID010003462">
    <property type="protein sequence ID" value="KAF9997757.1"/>
    <property type="molecule type" value="Genomic_DNA"/>
</dbReference>
<feature type="compositionally biased region" description="Polar residues" evidence="1">
    <location>
        <begin position="59"/>
        <end position="70"/>
    </location>
</feature>
<dbReference type="Proteomes" id="UP000703661">
    <property type="component" value="Unassembled WGS sequence"/>
</dbReference>
<gene>
    <name evidence="2" type="ORF">BGZ80_006932</name>
</gene>
<evidence type="ECO:0000313" key="2">
    <source>
        <dbReference type="EMBL" id="KAF9997757.1"/>
    </source>
</evidence>
<evidence type="ECO:0000313" key="3">
    <source>
        <dbReference type="Proteomes" id="UP000703661"/>
    </source>
</evidence>
<feature type="region of interest" description="Disordered" evidence="1">
    <location>
        <begin position="59"/>
        <end position="82"/>
    </location>
</feature>
<evidence type="ECO:0000256" key="1">
    <source>
        <dbReference type="SAM" id="MobiDB-lite"/>
    </source>
</evidence>
<feature type="non-terminal residue" evidence="2">
    <location>
        <position position="82"/>
    </location>
</feature>
<name>A0A9P6MFU7_9FUNG</name>
<reference evidence="2" key="1">
    <citation type="journal article" date="2020" name="Fungal Divers.">
        <title>Resolving the Mortierellaceae phylogeny through synthesis of multi-gene phylogenetics and phylogenomics.</title>
        <authorList>
            <person name="Vandepol N."/>
            <person name="Liber J."/>
            <person name="Desiro A."/>
            <person name="Na H."/>
            <person name="Kennedy M."/>
            <person name="Barry K."/>
            <person name="Grigoriev I.V."/>
            <person name="Miller A.N."/>
            <person name="O'Donnell K."/>
            <person name="Stajich J.E."/>
            <person name="Bonito G."/>
        </authorList>
    </citation>
    <scope>NUCLEOTIDE SEQUENCE</scope>
    <source>
        <strain evidence="2">NRRL 2769</strain>
    </source>
</reference>
<comment type="caution">
    <text evidence="2">The sequence shown here is derived from an EMBL/GenBank/DDBJ whole genome shotgun (WGS) entry which is preliminary data.</text>
</comment>
<dbReference type="AlphaFoldDB" id="A0A9P6MFU7"/>
<sequence length="82" mass="8833">MSLPRELGFQGTDRKCDDVQLSLTPSAIFASKIIIRTIAVLVTALGQVHLDYDISTDVSANQRNKSNGSDNPVACQPGVCRD</sequence>
<protein>
    <submittedName>
        <fullName evidence="2">Uncharacterized protein</fullName>
    </submittedName>
</protein>
<proteinExistence type="predicted"/>